<evidence type="ECO:0000313" key="4">
    <source>
        <dbReference type="EMBL" id="MCR2045651.1"/>
    </source>
</evidence>
<dbReference type="GO" id="GO:0046872">
    <property type="term" value="F:metal ion binding"/>
    <property type="evidence" value="ECO:0007669"/>
    <property type="project" value="UniProtKB-KW"/>
</dbReference>
<dbReference type="InterPro" id="IPR050197">
    <property type="entry name" value="Aldolase_class_II_sugar_metab"/>
</dbReference>
<dbReference type="SMART" id="SM01007">
    <property type="entry name" value="Aldolase_II"/>
    <property type="match status" value="1"/>
</dbReference>
<dbReference type="PANTHER" id="PTHR22789">
    <property type="entry name" value="FUCULOSE PHOSPHATE ALDOLASE"/>
    <property type="match status" value="1"/>
</dbReference>
<keyword evidence="2" id="KW-0456">Lyase</keyword>
<dbReference type="InterPro" id="IPR036409">
    <property type="entry name" value="Aldolase_II/adducin_N_sf"/>
</dbReference>
<evidence type="ECO:0000313" key="5">
    <source>
        <dbReference type="Proteomes" id="UP001142078"/>
    </source>
</evidence>
<proteinExistence type="predicted"/>
<dbReference type="InterPro" id="IPR001303">
    <property type="entry name" value="Aldolase_II/adducin_N"/>
</dbReference>
<accession>A0A9X2MR03</accession>
<dbReference type="PANTHER" id="PTHR22789:SF0">
    <property type="entry name" value="3-OXO-TETRONATE 4-PHOSPHATE DECARBOXYLASE-RELATED"/>
    <property type="match status" value="1"/>
</dbReference>
<name>A0A9X2MR03_9FIRM</name>
<dbReference type="RefSeq" id="WP_042679588.1">
    <property type="nucleotide sequence ID" value="NZ_CABKTM010000014.1"/>
</dbReference>
<dbReference type="Pfam" id="PF00596">
    <property type="entry name" value="Aldolase_II"/>
    <property type="match status" value="1"/>
</dbReference>
<dbReference type="Gene3D" id="3.40.225.10">
    <property type="entry name" value="Class II aldolase/adducin N-terminal domain"/>
    <property type="match status" value="1"/>
</dbReference>
<comment type="caution">
    <text evidence="4">The sequence shown here is derived from an EMBL/GenBank/DDBJ whole genome shotgun (WGS) entry which is preliminary data.</text>
</comment>
<dbReference type="GO" id="GO:0019323">
    <property type="term" value="P:pentose catabolic process"/>
    <property type="evidence" value="ECO:0007669"/>
    <property type="project" value="TreeGrafter"/>
</dbReference>
<feature type="domain" description="Class II aldolase/adducin N-terminal" evidence="3">
    <location>
        <begin position="7"/>
        <end position="183"/>
    </location>
</feature>
<dbReference type="GO" id="GO:0005829">
    <property type="term" value="C:cytosol"/>
    <property type="evidence" value="ECO:0007669"/>
    <property type="project" value="TreeGrafter"/>
</dbReference>
<keyword evidence="1" id="KW-0479">Metal-binding</keyword>
<evidence type="ECO:0000259" key="3">
    <source>
        <dbReference type="SMART" id="SM01007"/>
    </source>
</evidence>
<organism evidence="4 5">
    <name type="scientific">Anaerosalibacter massiliensis</name>
    <dbReference type="NCBI Taxonomy" id="1347392"/>
    <lineage>
        <taxon>Bacteria</taxon>
        <taxon>Bacillati</taxon>
        <taxon>Bacillota</taxon>
        <taxon>Tissierellia</taxon>
        <taxon>Tissierellales</taxon>
        <taxon>Sporanaerobacteraceae</taxon>
        <taxon>Anaerosalibacter</taxon>
    </lineage>
</organism>
<evidence type="ECO:0000256" key="1">
    <source>
        <dbReference type="ARBA" id="ARBA00022723"/>
    </source>
</evidence>
<dbReference type="SUPFAM" id="SSF53639">
    <property type="entry name" value="AraD/HMP-PK domain-like"/>
    <property type="match status" value="1"/>
</dbReference>
<dbReference type="OrthoDB" id="9786287at2"/>
<dbReference type="AlphaFoldDB" id="A0A9X2MR03"/>
<keyword evidence="5" id="KW-1185">Reference proteome</keyword>
<evidence type="ECO:0000256" key="2">
    <source>
        <dbReference type="ARBA" id="ARBA00023239"/>
    </source>
</evidence>
<reference evidence="4" key="1">
    <citation type="submission" date="2022-07" db="EMBL/GenBank/DDBJ databases">
        <title>Enhanced cultured diversity of the mouse gut microbiota enables custom-made synthetic communities.</title>
        <authorList>
            <person name="Afrizal A."/>
        </authorList>
    </citation>
    <scope>NUCLEOTIDE SEQUENCE</scope>
    <source>
        <strain evidence="4">DSM 29482</strain>
    </source>
</reference>
<gene>
    <name evidence="4" type="ORF">NSA23_16315</name>
</gene>
<sequence length="217" mass="24251">MKVSFKQEIVKYSKLLDKKGLVNTLEGNISIYDPNEDLLYITPTRKRKADLKEEMVAVLKNDKQIDGEVKRSSEYLLHQAAIEARPDCRAVVHSHAPFLTAYAYCNKSIEINCSTSFLLAINKIPCLPYGQPGTLEICNGLSDALKESNIVLLGNHGVICVEKDMESCAALIETAEEVIKTYFIATKIGIPVDIPEKEIEILKMKYSASKDKNNNIK</sequence>
<protein>
    <submittedName>
        <fullName evidence="4">Class II aldolase/adducin family protein</fullName>
    </submittedName>
</protein>
<dbReference type="EMBL" id="JANJZL010000027">
    <property type="protein sequence ID" value="MCR2045651.1"/>
    <property type="molecule type" value="Genomic_DNA"/>
</dbReference>
<dbReference type="GO" id="GO:0016832">
    <property type="term" value="F:aldehyde-lyase activity"/>
    <property type="evidence" value="ECO:0007669"/>
    <property type="project" value="TreeGrafter"/>
</dbReference>
<dbReference type="Proteomes" id="UP001142078">
    <property type="component" value="Unassembled WGS sequence"/>
</dbReference>